<dbReference type="AlphaFoldDB" id="A0A4P6F0H0"/>
<sequence>MTTKEVNILEVRQMTAAYLFHGSRVLLIRKEKSQLHGEPFWSGLGGHMEAEELNHPQATCFREIQEESGLTDEDITGLELKYVLLRIKEREIRQQFVYMGFTDRTDAVPSDEGELDWIEVSELMELPMSAINRFMLEHYLLSPNREGITVGTITTDLEGNPCMQWAELKDPGRF</sequence>
<reference evidence="2 3" key="1">
    <citation type="submission" date="2019-01" db="EMBL/GenBank/DDBJ databases">
        <title>Genome sequencing of strain FW100M-2.</title>
        <authorList>
            <person name="Heo J."/>
            <person name="Kim S.-J."/>
            <person name="Kim J.-S."/>
            <person name="Hong S.-B."/>
            <person name="Kwon S.-W."/>
        </authorList>
    </citation>
    <scope>NUCLEOTIDE SEQUENCE [LARGE SCALE GENOMIC DNA]</scope>
    <source>
        <strain evidence="2 3">FW100M-2</strain>
    </source>
</reference>
<dbReference type="Pfam" id="PF00293">
    <property type="entry name" value="NUDIX"/>
    <property type="match status" value="1"/>
</dbReference>
<dbReference type="EMBL" id="CP035492">
    <property type="protein sequence ID" value="QAY68093.1"/>
    <property type="molecule type" value="Genomic_DNA"/>
</dbReference>
<dbReference type="InterPro" id="IPR015797">
    <property type="entry name" value="NUDIX_hydrolase-like_dom_sf"/>
</dbReference>
<organism evidence="2 3">
    <name type="scientific">Paenibacillus protaetiae</name>
    <dbReference type="NCBI Taxonomy" id="2509456"/>
    <lineage>
        <taxon>Bacteria</taxon>
        <taxon>Bacillati</taxon>
        <taxon>Bacillota</taxon>
        <taxon>Bacilli</taxon>
        <taxon>Bacillales</taxon>
        <taxon>Paenibacillaceae</taxon>
        <taxon>Paenibacillus</taxon>
    </lineage>
</organism>
<evidence type="ECO:0000313" key="2">
    <source>
        <dbReference type="EMBL" id="QAY68093.1"/>
    </source>
</evidence>
<protein>
    <submittedName>
        <fullName evidence="2">NUDIX domain-containing protein</fullName>
    </submittedName>
</protein>
<dbReference type="PROSITE" id="PS51462">
    <property type="entry name" value="NUDIX"/>
    <property type="match status" value="1"/>
</dbReference>
<dbReference type="OrthoDB" id="9804563at2"/>
<dbReference type="Gene3D" id="3.90.79.10">
    <property type="entry name" value="Nucleoside Triphosphate Pyrophosphohydrolase"/>
    <property type="match status" value="1"/>
</dbReference>
<name>A0A4P6F0H0_9BACL</name>
<dbReference type="KEGG" id="pprt:ET464_18690"/>
<dbReference type="SUPFAM" id="SSF55811">
    <property type="entry name" value="Nudix"/>
    <property type="match status" value="1"/>
</dbReference>
<evidence type="ECO:0000313" key="3">
    <source>
        <dbReference type="Proteomes" id="UP000293568"/>
    </source>
</evidence>
<dbReference type="Proteomes" id="UP000293568">
    <property type="component" value="Chromosome"/>
</dbReference>
<keyword evidence="3" id="KW-1185">Reference proteome</keyword>
<dbReference type="RefSeq" id="WP_129443532.1">
    <property type="nucleotide sequence ID" value="NZ_CP035492.1"/>
</dbReference>
<gene>
    <name evidence="2" type="ORF">ET464_18690</name>
</gene>
<dbReference type="InterPro" id="IPR000086">
    <property type="entry name" value="NUDIX_hydrolase_dom"/>
</dbReference>
<proteinExistence type="predicted"/>
<evidence type="ECO:0000259" key="1">
    <source>
        <dbReference type="PROSITE" id="PS51462"/>
    </source>
</evidence>
<feature type="domain" description="Nudix hydrolase" evidence="1">
    <location>
        <begin position="10"/>
        <end position="140"/>
    </location>
</feature>
<accession>A0A4P6F0H0</accession>